<dbReference type="EMBL" id="MN739923">
    <property type="protein sequence ID" value="QHT77943.1"/>
    <property type="molecule type" value="Genomic_DNA"/>
</dbReference>
<evidence type="ECO:0000256" key="1">
    <source>
        <dbReference type="ARBA" id="ARBA00008998"/>
    </source>
</evidence>
<organism evidence="3">
    <name type="scientific">viral metagenome</name>
    <dbReference type="NCBI Taxonomy" id="1070528"/>
    <lineage>
        <taxon>unclassified sequences</taxon>
        <taxon>metagenomes</taxon>
        <taxon>organismal metagenomes</taxon>
    </lineage>
</organism>
<dbReference type="InterPro" id="IPR039730">
    <property type="entry name" value="Jlp2/Ccd25"/>
</dbReference>
<accession>A0A6C0HD65</accession>
<protein>
    <recommendedName>
        <fullName evidence="2">NFACT RNA-binding domain-containing protein</fullName>
    </recommendedName>
</protein>
<comment type="similarity">
    <text evidence="1">Belongs to the CCDC25 family.</text>
</comment>
<dbReference type="InterPro" id="IPR008532">
    <property type="entry name" value="NFACT_RNA-bd"/>
</dbReference>
<evidence type="ECO:0000259" key="2">
    <source>
        <dbReference type="Pfam" id="PF05670"/>
    </source>
</evidence>
<name>A0A6C0HD65_9ZZZZ</name>
<proteinExistence type="inferred from homology"/>
<dbReference type="PANTHER" id="PTHR13049:SF2">
    <property type="entry name" value="COILED-COIL DOMAIN-CONTAINING PROTEIN 25"/>
    <property type="match status" value="1"/>
</dbReference>
<dbReference type="Pfam" id="PF05670">
    <property type="entry name" value="NFACT-R_1"/>
    <property type="match status" value="1"/>
</dbReference>
<dbReference type="PANTHER" id="PTHR13049">
    <property type="entry name" value="DUF814-RELATED"/>
    <property type="match status" value="1"/>
</dbReference>
<sequence>MISFHLNRKIDLFFIIITNKYKPNSIIIITSSMKKIPRYIDALRSEIIYDVGESAEENFDILDDAMGEDMWFHVQGFSSCHVIARIDGIELDKKQLRQVITQGCMLCKQYSRYAYMNNLVVIYTRVKNVRKTNIVGRVVTKDVKSRVL</sequence>
<reference evidence="3" key="1">
    <citation type="journal article" date="2020" name="Nature">
        <title>Giant virus diversity and host interactions through global metagenomics.</title>
        <authorList>
            <person name="Schulz F."/>
            <person name="Roux S."/>
            <person name="Paez-Espino D."/>
            <person name="Jungbluth S."/>
            <person name="Walsh D.A."/>
            <person name="Denef V.J."/>
            <person name="McMahon K.D."/>
            <person name="Konstantinidis K.T."/>
            <person name="Eloe-Fadrosh E.A."/>
            <person name="Kyrpides N.C."/>
            <person name="Woyke T."/>
        </authorList>
    </citation>
    <scope>NUCLEOTIDE SEQUENCE</scope>
    <source>
        <strain evidence="3">GVMAG-M-3300023179-90</strain>
    </source>
</reference>
<dbReference type="AlphaFoldDB" id="A0A6C0HD65"/>
<feature type="domain" description="NFACT RNA-binding" evidence="2">
    <location>
        <begin position="51"/>
        <end position="139"/>
    </location>
</feature>
<evidence type="ECO:0000313" key="3">
    <source>
        <dbReference type="EMBL" id="QHT77943.1"/>
    </source>
</evidence>